<comment type="function">
    <text evidence="7 8">Catalyzes the reversible reaction in which hydroxymethyl group from 5,10-methylenetetrahydrofolate is transferred onto alpha-ketoisovalerate to form ketopantoate.</text>
</comment>
<comment type="caution">
    <text evidence="12">The sequence shown here is derived from an EMBL/GenBank/DDBJ whole genome shotgun (WGS) entry which is preliminary data.</text>
</comment>
<comment type="cofactor">
    <cofactor evidence="8 11">
        <name>Mg(2+)</name>
        <dbReference type="ChEBI" id="CHEBI:18420"/>
    </cofactor>
    <text evidence="8 11">Binds 1 Mg(2+) ion per subunit.</text>
</comment>
<evidence type="ECO:0000256" key="1">
    <source>
        <dbReference type="ARBA" id="ARBA00005033"/>
    </source>
</evidence>
<comment type="subcellular location">
    <subcellularLocation>
        <location evidence="8">Cytoplasm</location>
    </subcellularLocation>
</comment>
<evidence type="ECO:0000313" key="12">
    <source>
        <dbReference type="EMBL" id="OUS40970.1"/>
    </source>
</evidence>
<feature type="binding site" evidence="8 10">
    <location>
        <position position="84"/>
    </location>
    <ligand>
        <name>3-methyl-2-oxobutanoate</name>
        <dbReference type="ChEBI" id="CHEBI:11851"/>
    </ligand>
</feature>
<keyword evidence="6 8" id="KW-0479">Metal-binding</keyword>
<dbReference type="EMBL" id="MABE01000192">
    <property type="protein sequence ID" value="OUS40970.1"/>
    <property type="molecule type" value="Genomic_DNA"/>
</dbReference>
<dbReference type="Pfam" id="PF02548">
    <property type="entry name" value="Pantoate_transf"/>
    <property type="match status" value="1"/>
</dbReference>
<evidence type="ECO:0000256" key="8">
    <source>
        <dbReference type="HAMAP-Rule" id="MF_00156"/>
    </source>
</evidence>
<keyword evidence="4 8" id="KW-0566">Pantothenate biosynthesis</keyword>
<evidence type="ECO:0000256" key="2">
    <source>
        <dbReference type="ARBA" id="ARBA00008676"/>
    </source>
</evidence>
<feature type="binding site" evidence="8 11">
    <location>
        <position position="84"/>
    </location>
    <ligand>
        <name>Mg(2+)</name>
        <dbReference type="ChEBI" id="CHEBI:18420"/>
    </ligand>
</feature>
<dbReference type="Proteomes" id="UP000227088">
    <property type="component" value="Unassembled WGS sequence"/>
</dbReference>
<comment type="catalytic activity">
    <reaction evidence="8">
        <text>(6R)-5,10-methylene-5,6,7,8-tetrahydrofolate + 3-methyl-2-oxobutanoate + H2O = 2-dehydropantoate + (6S)-5,6,7,8-tetrahydrofolate</text>
        <dbReference type="Rhea" id="RHEA:11824"/>
        <dbReference type="ChEBI" id="CHEBI:11561"/>
        <dbReference type="ChEBI" id="CHEBI:11851"/>
        <dbReference type="ChEBI" id="CHEBI:15377"/>
        <dbReference type="ChEBI" id="CHEBI:15636"/>
        <dbReference type="ChEBI" id="CHEBI:57453"/>
        <dbReference type="EC" id="2.1.2.11"/>
    </reaction>
</comment>
<evidence type="ECO:0000256" key="4">
    <source>
        <dbReference type="ARBA" id="ARBA00022655"/>
    </source>
</evidence>
<dbReference type="Gene3D" id="3.20.20.60">
    <property type="entry name" value="Phosphoenolpyruvate-binding domains"/>
    <property type="match status" value="1"/>
</dbReference>
<dbReference type="GO" id="GO:0005737">
    <property type="term" value="C:cytoplasm"/>
    <property type="evidence" value="ECO:0007669"/>
    <property type="project" value="UniProtKB-SubCell"/>
</dbReference>
<dbReference type="NCBIfam" id="NF001452">
    <property type="entry name" value="PRK00311.1"/>
    <property type="match status" value="1"/>
</dbReference>
<gene>
    <name evidence="8" type="primary">panB</name>
    <name evidence="12" type="ORF">A9R00_03320</name>
</gene>
<feature type="binding site" evidence="8 10">
    <location>
        <position position="112"/>
    </location>
    <ligand>
        <name>3-methyl-2-oxobutanoate</name>
        <dbReference type="ChEBI" id="CHEBI:11851"/>
    </ligand>
</feature>
<dbReference type="GO" id="GO:0003864">
    <property type="term" value="F:3-methyl-2-oxobutanoate hydroxymethyltransferase activity"/>
    <property type="evidence" value="ECO:0007669"/>
    <property type="project" value="UniProtKB-UniRule"/>
</dbReference>
<dbReference type="GO" id="GO:0015940">
    <property type="term" value="P:pantothenate biosynthetic process"/>
    <property type="evidence" value="ECO:0007669"/>
    <property type="project" value="UniProtKB-UniRule"/>
</dbReference>
<dbReference type="InterPro" id="IPR040442">
    <property type="entry name" value="Pyrv_kinase-like_dom_sf"/>
</dbReference>
<proteinExistence type="inferred from homology"/>
<evidence type="ECO:0000256" key="7">
    <source>
        <dbReference type="ARBA" id="ARBA00056497"/>
    </source>
</evidence>
<keyword evidence="5 8" id="KW-0808">Transferase</keyword>
<dbReference type="PANTHER" id="PTHR20881">
    <property type="entry name" value="3-METHYL-2-OXOBUTANOATE HYDROXYMETHYLTRANSFERASE"/>
    <property type="match status" value="1"/>
</dbReference>
<evidence type="ECO:0000256" key="5">
    <source>
        <dbReference type="ARBA" id="ARBA00022679"/>
    </source>
</evidence>
<keyword evidence="8" id="KW-0963">Cytoplasm</keyword>
<evidence type="ECO:0000256" key="9">
    <source>
        <dbReference type="PIRSR" id="PIRSR000388-1"/>
    </source>
</evidence>
<sequence length="264" mass="27819">MKNVSIRTLNECKNKGEKFSVLTAYDATFSHLASSAGIEVLLVGDSLGMVCQGKDSTLPVTITEMEYHTRCVAQGNEGSLIMADMPFMSYSTLEQGQANAALLMQAGAHMVKVEGDDWLVPLVECLARQGVPVCAHLGLTPQSVNKLGGYRVQGRDEAKAKAMIEHSIALVAAGADCILLECVPSSLGKAITAAVDVPVIGIGAGSDTDAQVLVVYDMLGLNAGHTPKFVKNFMTDGRTPQQAIAAYGEEVKAGSFPGSEHEFA</sequence>
<dbReference type="CDD" id="cd06557">
    <property type="entry name" value="KPHMT-like"/>
    <property type="match status" value="1"/>
</dbReference>
<feature type="binding site" evidence="8 10">
    <location>
        <begin position="45"/>
        <end position="46"/>
    </location>
    <ligand>
        <name>3-methyl-2-oxobutanoate</name>
        <dbReference type="ChEBI" id="CHEBI:11851"/>
    </ligand>
</feature>
<keyword evidence="8 11" id="KW-0460">Magnesium</keyword>
<evidence type="ECO:0000313" key="13">
    <source>
        <dbReference type="Proteomes" id="UP000227088"/>
    </source>
</evidence>
<comment type="pathway">
    <text evidence="1 8">Cofactor biosynthesis; (R)-pantothenate biosynthesis; (R)-pantoate from 3-methyl-2-oxobutanoate: step 1/2.</text>
</comment>
<dbReference type="EC" id="2.1.2.11" evidence="8"/>
<dbReference type="PANTHER" id="PTHR20881:SF0">
    <property type="entry name" value="3-METHYL-2-OXOBUTANOATE HYDROXYMETHYLTRANSFERASE"/>
    <property type="match status" value="1"/>
</dbReference>
<dbReference type="GO" id="GO:0000287">
    <property type="term" value="F:magnesium ion binding"/>
    <property type="evidence" value="ECO:0007669"/>
    <property type="project" value="TreeGrafter"/>
</dbReference>
<feature type="active site" description="Proton acceptor" evidence="8 9">
    <location>
        <position position="181"/>
    </location>
</feature>
<dbReference type="UniPathway" id="UPA00028">
    <property type="reaction ID" value="UER00003"/>
</dbReference>
<evidence type="ECO:0000256" key="11">
    <source>
        <dbReference type="PIRSR" id="PIRSR000388-3"/>
    </source>
</evidence>
<comment type="subunit">
    <text evidence="3 8">Homodecamer; pentamer of dimers.</text>
</comment>
<organism evidence="12 13">
    <name type="scientific">Oleispira antarctica</name>
    <dbReference type="NCBI Taxonomy" id="188908"/>
    <lineage>
        <taxon>Bacteria</taxon>
        <taxon>Pseudomonadati</taxon>
        <taxon>Pseudomonadota</taxon>
        <taxon>Gammaproteobacteria</taxon>
        <taxon>Oceanospirillales</taxon>
        <taxon>Oceanospirillaceae</taxon>
        <taxon>Oleispira</taxon>
    </lineage>
</organism>
<keyword evidence="12" id="KW-0489">Methyltransferase</keyword>
<dbReference type="GO" id="GO:0008168">
    <property type="term" value="F:methyltransferase activity"/>
    <property type="evidence" value="ECO:0007669"/>
    <property type="project" value="UniProtKB-KW"/>
</dbReference>
<dbReference type="FunFam" id="3.20.20.60:FF:000003">
    <property type="entry name" value="3-methyl-2-oxobutanoate hydroxymethyltransferase"/>
    <property type="match status" value="1"/>
</dbReference>
<name>A0A1Y5HV68_OLEAN</name>
<evidence type="ECO:0000256" key="6">
    <source>
        <dbReference type="ARBA" id="ARBA00022723"/>
    </source>
</evidence>
<dbReference type="PIRSF" id="PIRSF000388">
    <property type="entry name" value="Pantoate_hydroxy_MeTrfase"/>
    <property type="match status" value="1"/>
</dbReference>
<evidence type="ECO:0000256" key="10">
    <source>
        <dbReference type="PIRSR" id="PIRSR000388-2"/>
    </source>
</evidence>
<comment type="similarity">
    <text evidence="2 8">Belongs to the PanB family.</text>
</comment>
<feature type="binding site" evidence="8 11">
    <location>
        <position position="114"/>
    </location>
    <ligand>
        <name>Mg(2+)</name>
        <dbReference type="ChEBI" id="CHEBI:18420"/>
    </ligand>
</feature>
<dbReference type="HAMAP" id="MF_00156">
    <property type="entry name" value="PanB"/>
    <property type="match status" value="1"/>
</dbReference>
<feature type="binding site" evidence="8 11">
    <location>
        <position position="45"/>
    </location>
    <ligand>
        <name>Mg(2+)</name>
        <dbReference type="ChEBI" id="CHEBI:18420"/>
    </ligand>
</feature>
<dbReference type="AlphaFoldDB" id="A0A1Y5HV68"/>
<dbReference type="NCBIfam" id="TIGR00222">
    <property type="entry name" value="panB"/>
    <property type="match status" value="1"/>
</dbReference>
<dbReference type="SUPFAM" id="SSF51621">
    <property type="entry name" value="Phosphoenolpyruvate/pyruvate domain"/>
    <property type="match status" value="1"/>
</dbReference>
<dbReference type="GO" id="GO:0032259">
    <property type="term" value="P:methylation"/>
    <property type="evidence" value="ECO:0007669"/>
    <property type="project" value="UniProtKB-KW"/>
</dbReference>
<accession>A0A1Y5HV68</accession>
<dbReference type="InterPro" id="IPR003700">
    <property type="entry name" value="Pantoate_hydroxy_MeTrfase"/>
</dbReference>
<protein>
    <recommendedName>
        <fullName evidence="8">3-methyl-2-oxobutanoate hydroxymethyltransferase</fullName>
        <ecNumber evidence="8">2.1.2.11</ecNumber>
    </recommendedName>
    <alternativeName>
        <fullName evidence="8">Ketopantoate hydroxymethyltransferase</fullName>
        <shortName evidence="8">KPHMT</shortName>
    </alternativeName>
</protein>
<dbReference type="InterPro" id="IPR015813">
    <property type="entry name" value="Pyrv/PenolPyrv_kinase-like_dom"/>
</dbReference>
<evidence type="ECO:0000256" key="3">
    <source>
        <dbReference type="ARBA" id="ARBA00011424"/>
    </source>
</evidence>
<reference evidence="13" key="1">
    <citation type="journal article" date="2017" name="Proc. Natl. Acad. Sci. U.S.A.">
        <title>Simulation of Deepwater Horizon oil plume reveals substrate specialization within a complex community of hydrocarbon degraders.</title>
        <authorList>
            <person name="Hu P."/>
            <person name="Dubinsky E.A."/>
            <person name="Probst A.J."/>
            <person name="Wang J."/>
            <person name="Sieber C.M.K."/>
            <person name="Tom L.M."/>
            <person name="Gardinali P."/>
            <person name="Banfield J.F."/>
            <person name="Atlas R.M."/>
            <person name="Andersen G.L."/>
        </authorList>
    </citation>
    <scope>NUCLEOTIDE SEQUENCE [LARGE SCALE GENOMIC DNA]</scope>
</reference>